<evidence type="ECO:0000313" key="3">
    <source>
        <dbReference type="Proteomes" id="UP000770661"/>
    </source>
</evidence>
<protein>
    <submittedName>
        <fullName evidence="2">Uncharacterized protein</fullName>
    </submittedName>
</protein>
<accession>A0A8J4XSY0</accession>
<feature type="compositionally biased region" description="Polar residues" evidence="1">
    <location>
        <begin position="49"/>
        <end position="60"/>
    </location>
</feature>
<sequence length="122" mass="12251">MGAAAGGKNPPRPGRASPSTSGAALSPASFAKDQLVGLVTALGAGHVSSTSIRPQWSGRETTPRVVGAPVTHGGEKLCGGKGGRPKRAFCGALYAPKGGTGDKNLLQAWSAPGGLYPFREKI</sequence>
<evidence type="ECO:0000256" key="1">
    <source>
        <dbReference type="SAM" id="MobiDB-lite"/>
    </source>
</evidence>
<organism evidence="2 3">
    <name type="scientific">Chionoecetes opilio</name>
    <name type="common">Atlantic snow crab</name>
    <name type="synonym">Cancer opilio</name>
    <dbReference type="NCBI Taxonomy" id="41210"/>
    <lineage>
        <taxon>Eukaryota</taxon>
        <taxon>Metazoa</taxon>
        <taxon>Ecdysozoa</taxon>
        <taxon>Arthropoda</taxon>
        <taxon>Crustacea</taxon>
        <taxon>Multicrustacea</taxon>
        <taxon>Malacostraca</taxon>
        <taxon>Eumalacostraca</taxon>
        <taxon>Eucarida</taxon>
        <taxon>Decapoda</taxon>
        <taxon>Pleocyemata</taxon>
        <taxon>Brachyura</taxon>
        <taxon>Eubrachyura</taxon>
        <taxon>Majoidea</taxon>
        <taxon>Majidae</taxon>
        <taxon>Chionoecetes</taxon>
    </lineage>
</organism>
<dbReference type="AlphaFoldDB" id="A0A8J4XSY0"/>
<dbReference type="EMBL" id="JACEEZ010023656">
    <property type="protein sequence ID" value="KAG0711029.1"/>
    <property type="molecule type" value="Genomic_DNA"/>
</dbReference>
<gene>
    <name evidence="2" type="ORF">GWK47_021566</name>
</gene>
<evidence type="ECO:0000313" key="2">
    <source>
        <dbReference type="EMBL" id="KAG0711029.1"/>
    </source>
</evidence>
<comment type="caution">
    <text evidence="2">The sequence shown here is derived from an EMBL/GenBank/DDBJ whole genome shotgun (WGS) entry which is preliminary data.</text>
</comment>
<feature type="region of interest" description="Disordered" evidence="1">
    <location>
        <begin position="1"/>
        <end position="26"/>
    </location>
</feature>
<proteinExistence type="predicted"/>
<dbReference type="Proteomes" id="UP000770661">
    <property type="component" value="Unassembled WGS sequence"/>
</dbReference>
<name>A0A8J4XSY0_CHIOP</name>
<reference evidence="2" key="1">
    <citation type="submission" date="2020-07" db="EMBL/GenBank/DDBJ databases">
        <title>The High-quality genome of the commercially important snow crab, Chionoecetes opilio.</title>
        <authorList>
            <person name="Jeong J.-H."/>
            <person name="Ryu S."/>
        </authorList>
    </citation>
    <scope>NUCLEOTIDE SEQUENCE</scope>
    <source>
        <strain evidence="2">MADBK_172401_WGS</strain>
        <tissue evidence="2">Digestive gland</tissue>
    </source>
</reference>
<keyword evidence="3" id="KW-1185">Reference proteome</keyword>
<feature type="region of interest" description="Disordered" evidence="1">
    <location>
        <begin position="49"/>
        <end position="68"/>
    </location>
</feature>